<sequence>MTTLTYSATSVASASDAGSLLSRLAARFSAVLRAIDDSIVDRRIARCLARNGGVMTDDIERQLGWIADGIAPEQTRALDAAAIGVLMLRG</sequence>
<evidence type="ECO:0000313" key="2">
    <source>
        <dbReference type="Proteomes" id="UP001205890"/>
    </source>
</evidence>
<dbReference type="EMBL" id="JANCLU010000008">
    <property type="protein sequence ID" value="MCP8938969.1"/>
    <property type="molecule type" value="Genomic_DNA"/>
</dbReference>
<comment type="caution">
    <text evidence="1">The sequence shown here is derived from an EMBL/GenBank/DDBJ whole genome shotgun (WGS) entry which is preliminary data.</text>
</comment>
<proteinExistence type="predicted"/>
<reference evidence="1 2" key="1">
    <citation type="submission" date="2022-07" db="EMBL/GenBank/DDBJ databases">
        <authorList>
            <person name="Li W.-J."/>
            <person name="Deng Q.-Q."/>
        </authorList>
    </citation>
    <scope>NUCLEOTIDE SEQUENCE [LARGE SCALE GENOMIC DNA]</scope>
    <source>
        <strain evidence="1 2">SYSU M60028</strain>
    </source>
</reference>
<accession>A0ABT1LBU4</accession>
<organism evidence="1 2">
    <name type="scientific">Alsobacter ponti</name>
    <dbReference type="NCBI Taxonomy" id="2962936"/>
    <lineage>
        <taxon>Bacteria</taxon>
        <taxon>Pseudomonadati</taxon>
        <taxon>Pseudomonadota</taxon>
        <taxon>Alphaproteobacteria</taxon>
        <taxon>Hyphomicrobiales</taxon>
        <taxon>Alsobacteraceae</taxon>
        <taxon>Alsobacter</taxon>
    </lineage>
</organism>
<name>A0ABT1LBU4_9HYPH</name>
<gene>
    <name evidence="1" type="ORF">NK718_10615</name>
</gene>
<keyword evidence="2" id="KW-1185">Reference proteome</keyword>
<evidence type="ECO:0000313" key="1">
    <source>
        <dbReference type="EMBL" id="MCP8938969.1"/>
    </source>
</evidence>
<dbReference type="Proteomes" id="UP001205890">
    <property type="component" value="Unassembled WGS sequence"/>
</dbReference>
<dbReference type="RefSeq" id="WP_254741557.1">
    <property type="nucleotide sequence ID" value="NZ_JANCLU010000008.1"/>
</dbReference>
<protein>
    <submittedName>
        <fullName evidence="1">Uncharacterized protein</fullName>
    </submittedName>
</protein>